<organism evidence="2 3">
    <name type="scientific">Stylosanthes scabra</name>
    <dbReference type="NCBI Taxonomy" id="79078"/>
    <lineage>
        <taxon>Eukaryota</taxon>
        <taxon>Viridiplantae</taxon>
        <taxon>Streptophyta</taxon>
        <taxon>Embryophyta</taxon>
        <taxon>Tracheophyta</taxon>
        <taxon>Spermatophyta</taxon>
        <taxon>Magnoliopsida</taxon>
        <taxon>eudicotyledons</taxon>
        <taxon>Gunneridae</taxon>
        <taxon>Pentapetalae</taxon>
        <taxon>rosids</taxon>
        <taxon>fabids</taxon>
        <taxon>Fabales</taxon>
        <taxon>Fabaceae</taxon>
        <taxon>Papilionoideae</taxon>
        <taxon>50 kb inversion clade</taxon>
        <taxon>dalbergioids sensu lato</taxon>
        <taxon>Dalbergieae</taxon>
        <taxon>Pterocarpus clade</taxon>
        <taxon>Stylosanthes</taxon>
    </lineage>
</organism>
<evidence type="ECO:0000313" key="2">
    <source>
        <dbReference type="EMBL" id="MED6160170.1"/>
    </source>
</evidence>
<keyword evidence="1" id="KW-0472">Membrane</keyword>
<dbReference type="Proteomes" id="UP001341840">
    <property type="component" value="Unassembled WGS sequence"/>
</dbReference>
<evidence type="ECO:0000256" key="1">
    <source>
        <dbReference type="SAM" id="Phobius"/>
    </source>
</evidence>
<feature type="transmembrane region" description="Helical" evidence="1">
    <location>
        <begin position="86"/>
        <end position="106"/>
    </location>
</feature>
<sequence length="179" mass="20615">MVNNLSIPPSPLPHNNNNNNSSINMIHKIYACIITSLLAFLQIQTSSSNSPFQVHPLITGASVLSIFGYYLAFVASLRLLRYATQLSMAMAVFRLFSIAWLVTLLIPEWALVRYVFNGILAFLELHQVFMAIYERFIKRRILIIIVRMKRSWWWIIIINSITNSQRHTLLLAQSSHARI</sequence>
<keyword evidence="1" id="KW-1133">Transmembrane helix</keyword>
<protein>
    <submittedName>
        <fullName evidence="2">Uncharacterized protein</fullName>
    </submittedName>
</protein>
<keyword evidence="1" id="KW-0812">Transmembrane</keyword>
<feature type="transmembrane region" description="Helical" evidence="1">
    <location>
        <begin position="57"/>
        <end position="79"/>
    </location>
</feature>
<feature type="transmembrane region" description="Helical" evidence="1">
    <location>
        <begin position="112"/>
        <end position="133"/>
    </location>
</feature>
<accession>A0ABU6UFV9</accession>
<evidence type="ECO:0000313" key="3">
    <source>
        <dbReference type="Proteomes" id="UP001341840"/>
    </source>
</evidence>
<name>A0ABU6UFV9_9FABA</name>
<feature type="transmembrane region" description="Helical" evidence="1">
    <location>
        <begin position="29"/>
        <end position="45"/>
    </location>
</feature>
<keyword evidence="3" id="KW-1185">Reference proteome</keyword>
<reference evidence="2 3" key="1">
    <citation type="journal article" date="2023" name="Plants (Basel)">
        <title>Bridging the Gap: Combining Genomics and Transcriptomics Approaches to Understand Stylosanthes scabra, an Orphan Legume from the Brazilian Caatinga.</title>
        <authorList>
            <person name="Ferreira-Neto J.R.C."/>
            <person name="da Silva M.D."/>
            <person name="Binneck E."/>
            <person name="de Melo N.F."/>
            <person name="da Silva R.H."/>
            <person name="de Melo A.L.T.M."/>
            <person name="Pandolfi V."/>
            <person name="Bustamante F.O."/>
            <person name="Brasileiro-Vidal A.C."/>
            <person name="Benko-Iseppon A.M."/>
        </authorList>
    </citation>
    <scope>NUCLEOTIDE SEQUENCE [LARGE SCALE GENOMIC DNA]</scope>
    <source>
        <tissue evidence="2">Leaves</tissue>
    </source>
</reference>
<gene>
    <name evidence="2" type="ORF">PIB30_048838</name>
</gene>
<dbReference type="EMBL" id="JASCZI010121152">
    <property type="protein sequence ID" value="MED6160170.1"/>
    <property type="molecule type" value="Genomic_DNA"/>
</dbReference>
<dbReference type="PANTHER" id="PTHR34115">
    <property type="entry name" value="PROTEIN, PUTATIVE-RELATED"/>
    <property type="match status" value="1"/>
</dbReference>
<dbReference type="InterPro" id="IPR053258">
    <property type="entry name" value="Ca-permeable_cation_channel"/>
</dbReference>
<comment type="caution">
    <text evidence="2">The sequence shown here is derived from an EMBL/GenBank/DDBJ whole genome shotgun (WGS) entry which is preliminary data.</text>
</comment>
<proteinExistence type="predicted"/>
<dbReference type="PANTHER" id="PTHR34115:SF5">
    <property type="entry name" value="PROTEIN, PUTATIVE-RELATED"/>
    <property type="match status" value="1"/>
</dbReference>